<evidence type="ECO:0000259" key="1">
    <source>
        <dbReference type="Pfam" id="PF17846"/>
    </source>
</evidence>
<dbReference type="GO" id="GO:0003723">
    <property type="term" value="F:RNA binding"/>
    <property type="evidence" value="ECO:0007669"/>
    <property type="project" value="TreeGrafter"/>
</dbReference>
<protein>
    <submittedName>
        <fullName evidence="2">Putative 5'-3' exoribonuclease</fullName>
    </submittedName>
</protein>
<accession>A0A6A4PCR2</accession>
<dbReference type="Pfam" id="PF17846">
    <property type="entry name" value="XRN_M"/>
    <property type="match status" value="1"/>
</dbReference>
<comment type="caution">
    <text evidence="2">The sequence shown here is derived from an EMBL/GenBank/DDBJ whole genome shotgun (WGS) entry which is preliminary data.</text>
</comment>
<proteinExistence type="predicted"/>
<keyword evidence="3" id="KW-1185">Reference proteome</keyword>
<dbReference type="Gene3D" id="1.25.40.1050">
    <property type="match status" value="1"/>
</dbReference>
<dbReference type="GO" id="GO:0005634">
    <property type="term" value="C:nucleus"/>
    <property type="evidence" value="ECO:0007669"/>
    <property type="project" value="TreeGrafter"/>
</dbReference>
<dbReference type="PANTHER" id="PTHR12341:SF41">
    <property type="entry name" value="5'-3' EXORIBONUCLEASE 2"/>
    <property type="match status" value="1"/>
</dbReference>
<dbReference type="GO" id="GO:0000956">
    <property type="term" value="P:nuclear-transcribed mRNA catabolic process"/>
    <property type="evidence" value="ECO:0007669"/>
    <property type="project" value="TreeGrafter"/>
</dbReference>
<dbReference type="InterPro" id="IPR027073">
    <property type="entry name" value="5_3_exoribonuclease"/>
</dbReference>
<dbReference type="EMBL" id="WOCE01000014">
    <property type="protein sequence ID" value="KAE9599931.1"/>
    <property type="molecule type" value="Genomic_DNA"/>
</dbReference>
<dbReference type="OrthoDB" id="1744387at2759"/>
<dbReference type="PANTHER" id="PTHR12341">
    <property type="entry name" value="5'-&gt;3' EXORIBONUCLEASE"/>
    <property type="match status" value="1"/>
</dbReference>
<feature type="domain" description="Xrn1 helical" evidence="1">
    <location>
        <begin position="3"/>
        <end position="128"/>
    </location>
</feature>
<dbReference type="InterPro" id="IPR041412">
    <property type="entry name" value="Xrn1_helical"/>
</dbReference>
<name>A0A6A4PCR2_LUPAL</name>
<evidence type="ECO:0000313" key="3">
    <source>
        <dbReference type="Proteomes" id="UP000447434"/>
    </source>
</evidence>
<dbReference type="GO" id="GO:0004534">
    <property type="term" value="F:5'-3' RNA exonuclease activity"/>
    <property type="evidence" value="ECO:0007669"/>
    <property type="project" value="TreeGrafter"/>
</dbReference>
<dbReference type="Proteomes" id="UP000447434">
    <property type="component" value="Chromosome 14"/>
</dbReference>
<dbReference type="AlphaFoldDB" id="A0A6A4PCR2"/>
<organism evidence="2 3">
    <name type="scientific">Lupinus albus</name>
    <name type="common">White lupine</name>
    <name type="synonym">Lupinus termis</name>
    <dbReference type="NCBI Taxonomy" id="3870"/>
    <lineage>
        <taxon>Eukaryota</taxon>
        <taxon>Viridiplantae</taxon>
        <taxon>Streptophyta</taxon>
        <taxon>Embryophyta</taxon>
        <taxon>Tracheophyta</taxon>
        <taxon>Spermatophyta</taxon>
        <taxon>Magnoliopsida</taxon>
        <taxon>eudicotyledons</taxon>
        <taxon>Gunneridae</taxon>
        <taxon>Pentapetalae</taxon>
        <taxon>rosids</taxon>
        <taxon>fabids</taxon>
        <taxon>Fabales</taxon>
        <taxon>Fabaceae</taxon>
        <taxon>Papilionoideae</taxon>
        <taxon>50 kb inversion clade</taxon>
        <taxon>genistoids sensu lato</taxon>
        <taxon>core genistoids</taxon>
        <taxon>Genisteae</taxon>
        <taxon>Lupinus</taxon>
    </lineage>
</organism>
<reference evidence="3" key="1">
    <citation type="journal article" date="2020" name="Nat. Commun.">
        <title>Genome sequence of the cluster root forming white lupin.</title>
        <authorList>
            <person name="Hufnagel B."/>
            <person name="Marques A."/>
            <person name="Soriano A."/>
            <person name="Marques L."/>
            <person name="Divol F."/>
            <person name="Doumas P."/>
            <person name="Sallet E."/>
            <person name="Mancinotti D."/>
            <person name="Carrere S."/>
            <person name="Marande W."/>
            <person name="Arribat S."/>
            <person name="Keller J."/>
            <person name="Huneau C."/>
            <person name="Blein T."/>
            <person name="Aime D."/>
            <person name="Laguerre M."/>
            <person name="Taylor J."/>
            <person name="Schubert V."/>
            <person name="Nelson M."/>
            <person name="Geu-Flores F."/>
            <person name="Crespi M."/>
            <person name="Gallardo-Guerrero K."/>
            <person name="Delaux P.-M."/>
            <person name="Salse J."/>
            <person name="Berges H."/>
            <person name="Guyot R."/>
            <person name="Gouzy J."/>
            <person name="Peret B."/>
        </authorList>
    </citation>
    <scope>NUCLEOTIDE SEQUENCE [LARGE SCALE GENOMIC DNA]</scope>
    <source>
        <strain evidence="3">cv. Amiga</strain>
    </source>
</reference>
<sequence length="136" mass="15867">MSRKDVVLKYTEDLGWMMHYPYEGVCSWNWFYPYHYAPFAYDLKDLGEINSIFNLGTPFKPIDQLLFPAASSHALPEPCDMETLASLQFSCTSEPYRNLITDSSSPIIDFYPIDFEGDMNGKRYAWQDYSSFTNMF</sequence>
<gene>
    <name evidence="2" type="ORF">Lalb_Chr14g0367591</name>
</gene>
<evidence type="ECO:0000313" key="2">
    <source>
        <dbReference type="EMBL" id="KAE9599931.1"/>
    </source>
</evidence>